<dbReference type="Proteomes" id="UP000824120">
    <property type="component" value="Chromosome 11"/>
</dbReference>
<reference evidence="2 3" key="1">
    <citation type="submission" date="2020-09" db="EMBL/GenBank/DDBJ databases">
        <title>De no assembly of potato wild relative species, Solanum commersonii.</title>
        <authorList>
            <person name="Cho K."/>
        </authorList>
    </citation>
    <scope>NUCLEOTIDE SEQUENCE [LARGE SCALE GENOMIC DNA]</scope>
    <source>
        <strain evidence="2">LZ3.2</strain>
        <tissue evidence="2">Leaf</tissue>
    </source>
</reference>
<feature type="coiled-coil region" evidence="1">
    <location>
        <begin position="56"/>
        <end position="90"/>
    </location>
</feature>
<gene>
    <name evidence="2" type="ORF">H5410_057660</name>
</gene>
<dbReference type="EMBL" id="JACXVP010000011">
    <property type="protein sequence ID" value="KAG5577526.1"/>
    <property type="molecule type" value="Genomic_DNA"/>
</dbReference>
<accession>A0A9J5WRF8</accession>
<sequence length="93" mass="10230">MGVGSGTSCRFRSVDRIRRLNGGRKNVNTSFTLVDSRLLVNNDQVPTTPPRATDPVASLENDLAISRKQNDALRTEIETMRTNLAESQGKLLS</sequence>
<dbReference type="AlphaFoldDB" id="A0A9J5WRF8"/>
<comment type="caution">
    <text evidence="2">The sequence shown here is derived from an EMBL/GenBank/DDBJ whole genome shotgun (WGS) entry which is preliminary data.</text>
</comment>
<name>A0A9J5WRF8_SOLCO</name>
<organism evidence="2 3">
    <name type="scientific">Solanum commersonii</name>
    <name type="common">Commerson's wild potato</name>
    <name type="synonym">Commerson's nightshade</name>
    <dbReference type="NCBI Taxonomy" id="4109"/>
    <lineage>
        <taxon>Eukaryota</taxon>
        <taxon>Viridiplantae</taxon>
        <taxon>Streptophyta</taxon>
        <taxon>Embryophyta</taxon>
        <taxon>Tracheophyta</taxon>
        <taxon>Spermatophyta</taxon>
        <taxon>Magnoliopsida</taxon>
        <taxon>eudicotyledons</taxon>
        <taxon>Gunneridae</taxon>
        <taxon>Pentapetalae</taxon>
        <taxon>asterids</taxon>
        <taxon>lamiids</taxon>
        <taxon>Solanales</taxon>
        <taxon>Solanaceae</taxon>
        <taxon>Solanoideae</taxon>
        <taxon>Solaneae</taxon>
        <taxon>Solanum</taxon>
    </lineage>
</organism>
<proteinExistence type="predicted"/>
<evidence type="ECO:0000313" key="2">
    <source>
        <dbReference type="EMBL" id="KAG5577526.1"/>
    </source>
</evidence>
<protein>
    <submittedName>
        <fullName evidence="2">Uncharacterized protein</fullName>
    </submittedName>
</protein>
<keyword evidence="1" id="KW-0175">Coiled coil</keyword>
<keyword evidence="3" id="KW-1185">Reference proteome</keyword>
<evidence type="ECO:0000256" key="1">
    <source>
        <dbReference type="SAM" id="Coils"/>
    </source>
</evidence>
<evidence type="ECO:0000313" key="3">
    <source>
        <dbReference type="Proteomes" id="UP000824120"/>
    </source>
</evidence>